<dbReference type="GO" id="GO:0000105">
    <property type="term" value="P:L-histidine biosynthetic process"/>
    <property type="evidence" value="ECO:0007669"/>
    <property type="project" value="UniProtKB-UniRule"/>
</dbReference>
<dbReference type="GO" id="GO:0140096">
    <property type="term" value="F:catalytic activity, acting on a protein"/>
    <property type="evidence" value="ECO:0007669"/>
    <property type="project" value="UniProtKB-ARBA"/>
</dbReference>
<dbReference type="Proteomes" id="UP000182569">
    <property type="component" value="Chromosome"/>
</dbReference>
<dbReference type="NCBIfam" id="NF008936">
    <property type="entry name" value="PRK12292.1-3"/>
    <property type="match status" value="1"/>
</dbReference>
<dbReference type="GO" id="GO:0016757">
    <property type="term" value="F:glycosyltransferase activity"/>
    <property type="evidence" value="ECO:0007669"/>
    <property type="project" value="UniProtKB-KW"/>
</dbReference>
<dbReference type="AlphaFoldDB" id="A0A1J0GGF1"/>
<dbReference type="GO" id="GO:0004821">
    <property type="term" value="F:histidine-tRNA ligase activity"/>
    <property type="evidence" value="ECO:0007669"/>
    <property type="project" value="TreeGrafter"/>
</dbReference>
<evidence type="ECO:0000256" key="7">
    <source>
        <dbReference type="ARBA" id="ARBA00023102"/>
    </source>
</evidence>
<comment type="pathway">
    <text evidence="2 9">Amino-acid biosynthesis; L-histidine biosynthesis; L-histidine from 5-phospho-alpha-D-ribose 1-diphosphate: step 1/9.</text>
</comment>
<dbReference type="InterPro" id="IPR041715">
    <property type="entry name" value="HisRS-like_core"/>
</dbReference>
<evidence type="ECO:0000256" key="6">
    <source>
        <dbReference type="ARBA" id="ARBA00022605"/>
    </source>
</evidence>
<dbReference type="InterPro" id="IPR004517">
    <property type="entry name" value="HisZ"/>
</dbReference>
<comment type="function">
    <text evidence="8 9">Required for the first step of histidine biosynthesis. May allow the feedback regulation of ATP phosphoribosyltransferase activity by histidine.</text>
</comment>
<proteinExistence type="inferred from homology"/>
<dbReference type="PIRSF" id="PIRSF001549">
    <property type="entry name" value="His-tRNA_synth"/>
    <property type="match status" value="1"/>
</dbReference>
<dbReference type="EMBL" id="CP015756">
    <property type="protein sequence ID" value="APC40460.1"/>
    <property type="molecule type" value="Genomic_DNA"/>
</dbReference>
<dbReference type="GO" id="GO:0006427">
    <property type="term" value="P:histidyl-tRNA aminoacylation"/>
    <property type="evidence" value="ECO:0007669"/>
    <property type="project" value="TreeGrafter"/>
</dbReference>
<accession>A0A1J0GGF1</accession>
<dbReference type="UniPathway" id="UPA00031">
    <property type="reaction ID" value="UER00006"/>
</dbReference>
<feature type="binding site" evidence="10">
    <location>
        <position position="125"/>
    </location>
    <ligand>
        <name>L-histidine</name>
        <dbReference type="ChEBI" id="CHEBI:57595"/>
    </ligand>
</feature>
<feature type="binding site" evidence="10">
    <location>
        <begin position="81"/>
        <end position="83"/>
    </location>
    <ligand>
        <name>L-histidine</name>
        <dbReference type="ChEBI" id="CHEBI:57595"/>
    </ligand>
</feature>
<keyword evidence="6 9" id="KW-0028">Amino-acid biosynthesis</keyword>
<keyword evidence="5 9" id="KW-0963">Cytoplasm</keyword>
<comment type="subcellular location">
    <subcellularLocation>
        <location evidence="1 9">Cytoplasm</location>
    </subcellularLocation>
</comment>
<dbReference type="CDD" id="cd00773">
    <property type="entry name" value="HisRS-like_core"/>
    <property type="match status" value="1"/>
</dbReference>
<feature type="binding site" evidence="10">
    <location>
        <begin position="276"/>
        <end position="277"/>
    </location>
    <ligand>
        <name>L-histidine</name>
        <dbReference type="ChEBI" id="CHEBI:57595"/>
    </ligand>
</feature>
<dbReference type="RefSeq" id="WP_071612751.1">
    <property type="nucleotide sequence ID" value="NZ_CP015756.1"/>
</dbReference>
<sequence>MNNWKRHIPEGSRDILFEDCNNKIKIIDTLRNLYISTGYLEVISPTLEFYDVFQGDDVSIEQEKMYKLFDNAGRILVLRPDMTMPIARIAATKLRDSAYPLRICYSGNIFRINENWNGKVSEMTQSGIEIIGSESPKSDAEVIITAISSLLAIGVKKFELEIGQAEFFKGLIEDIDLDHEEMERLRGLVENKNFGALREFIDDKEVTVGIENVEALKKLPELFGGIEILCGARMLTQNRRALAALDTIEKIYERIVSVGFGEYISIDLGMVQHIDYYTGITFRGYSSEVGTTIISGGRYDNLISKFGASMPAVGFAIDVDNIQSVLSKQGNDNEKVNEKFMIYFENTLVACAYKFAEQIRAKGLKTELSLFEEKEETLHYAQIKGIDKMICILEGNKIELIDTKSKKSFKTSTEKFINGLDMYINILEE</sequence>
<name>A0A1J0GGF1_9CLOT</name>
<evidence type="ECO:0000256" key="4">
    <source>
        <dbReference type="ARBA" id="ARBA00020397"/>
    </source>
</evidence>
<keyword evidence="12" id="KW-0808">Transferase</keyword>
<feature type="binding site" evidence="10">
    <location>
        <position position="129"/>
    </location>
    <ligand>
        <name>L-histidine</name>
        <dbReference type="ChEBI" id="CHEBI:57595"/>
    </ligand>
</feature>
<dbReference type="HAMAP" id="MF_00125">
    <property type="entry name" value="HisZ"/>
    <property type="match status" value="1"/>
</dbReference>
<dbReference type="InterPro" id="IPR004516">
    <property type="entry name" value="HisRS/HisZ"/>
</dbReference>
<comment type="similarity">
    <text evidence="3 9">Belongs to the class-II aminoacyl-tRNA synthetase family. HisZ subfamily.</text>
</comment>
<dbReference type="InterPro" id="IPR006195">
    <property type="entry name" value="aa-tRNA-synth_II"/>
</dbReference>
<dbReference type="GO" id="GO:0005737">
    <property type="term" value="C:cytoplasm"/>
    <property type="evidence" value="ECO:0007669"/>
    <property type="project" value="UniProtKB-SubCell"/>
</dbReference>
<protein>
    <recommendedName>
        <fullName evidence="4 9">ATP phosphoribosyltransferase regulatory subunit</fullName>
    </recommendedName>
</protein>
<dbReference type="SUPFAM" id="SSF55681">
    <property type="entry name" value="Class II aaRS and biotin synthetases"/>
    <property type="match status" value="1"/>
</dbReference>
<evidence type="ECO:0000256" key="2">
    <source>
        <dbReference type="ARBA" id="ARBA00004667"/>
    </source>
</evidence>
<evidence type="ECO:0000313" key="12">
    <source>
        <dbReference type="EMBL" id="APC40460.1"/>
    </source>
</evidence>
<evidence type="ECO:0000256" key="3">
    <source>
        <dbReference type="ARBA" id="ARBA00005539"/>
    </source>
</evidence>
<dbReference type="InterPro" id="IPR045864">
    <property type="entry name" value="aa-tRNA-synth_II/BPL/LPL"/>
</dbReference>
<dbReference type="OrthoDB" id="9800814at2"/>
<dbReference type="PANTHER" id="PTHR43707:SF6">
    <property type="entry name" value="ATP PHOSPHORIBOSYLTRANSFERASE REGULATORY SUBUNIT"/>
    <property type="match status" value="1"/>
</dbReference>
<comment type="subunit">
    <text evidence="9">Heteromultimer composed of HisG and HisZ subunits.</text>
</comment>
<comment type="miscellaneous">
    <text evidence="9">This function is generally fulfilled by the C-terminal part of HisG, which is missing in some bacteria such as this one.</text>
</comment>
<keyword evidence="13" id="KW-1185">Reference proteome</keyword>
<dbReference type="STRING" id="1552.A7L45_10470"/>
<keyword evidence="12" id="KW-0328">Glycosyltransferase</keyword>
<evidence type="ECO:0000256" key="5">
    <source>
        <dbReference type="ARBA" id="ARBA00022490"/>
    </source>
</evidence>
<reference evidence="13" key="1">
    <citation type="journal article" date="2016" name="Front. Microbiol.">
        <title>Complete Genome Sequence of Clostridium estertheticum DSM 8809, a Microbe Identified in Spoiled Vacuum Packed Beef.</title>
        <authorList>
            <person name="Yu Z."/>
            <person name="Gunn L."/>
            <person name="Brennan E."/>
            <person name="Reid R."/>
            <person name="Wall P.G."/>
            <person name="Gaora O.P."/>
            <person name="Hurley D."/>
            <person name="Bolton D."/>
            <person name="Fanning S."/>
        </authorList>
    </citation>
    <scope>NUCLEOTIDE SEQUENCE [LARGE SCALE GENOMIC DNA]</scope>
    <source>
        <strain evidence="13">DSM 8809</strain>
    </source>
</reference>
<evidence type="ECO:0000259" key="11">
    <source>
        <dbReference type="PROSITE" id="PS50862"/>
    </source>
</evidence>
<evidence type="ECO:0000256" key="10">
    <source>
        <dbReference type="PIRSR" id="PIRSR001549-1"/>
    </source>
</evidence>
<evidence type="ECO:0000256" key="9">
    <source>
        <dbReference type="HAMAP-Rule" id="MF_00125"/>
    </source>
</evidence>
<dbReference type="KEGG" id="ceu:A7L45_10470"/>
<organism evidence="12 13">
    <name type="scientific">Clostridium estertheticum subsp. estertheticum</name>
    <dbReference type="NCBI Taxonomy" id="1552"/>
    <lineage>
        <taxon>Bacteria</taxon>
        <taxon>Bacillati</taxon>
        <taxon>Bacillota</taxon>
        <taxon>Clostridia</taxon>
        <taxon>Eubacteriales</taxon>
        <taxon>Clostridiaceae</taxon>
        <taxon>Clostridium</taxon>
    </lineage>
</organism>
<dbReference type="Pfam" id="PF13393">
    <property type="entry name" value="tRNA-synt_His"/>
    <property type="match status" value="1"/>
</dbReference>
<evidence type="ECO:0000256" key="1">
    <source>
        <dbReference type="ARBA" id="ARBA00004496"/>
    </source>
</evidence>
<evidence type="ECO:0000313" key="13">
    <source>
        <dbReference type="Proteomes" id="UP000182569"/>
    </source>
</evidence>
<evidence type="ECO:0000256" key="8">
    <source>
        <dbReference type="ARBA" id="ARBA00025246"/>
    </source>
</evidence>
<feature type="binding site" evidence="10">
    <location>
        <position position="111"/>
    </location>
    <ligand>
        <name>L-histidine</name>
        <dbReference type="ChEBI" id="CHEBI:57595"/>
    </ligand>
</feature>
<keyword evidence="7 9" id="KW-0368">Histidine biosynthesis</keyword>
<dbReference type="PROSITE" id="PS50862">
    <property type="entry name" value="AA_TRNA_LIGASE_II"/>
    <property type="match status" value="1"/>
</dbReference>
<dbReference type="PANTHER" id="PTHR43707">
    <property type="entry name" value="HISTIDYL-TRNA SYNTHETASE"/>
    <property type="match status" value="1"/>
</dbReference>
<gene>
    <name evidence="9" type="primary">hisZ</name>
    <name evidence="12" type="ORF">A7L45_10470</name>
</gene>
<dbReference type="Gene3D" id="3.30.930.10">
    <property type="entry name" value="Bira Bifunctional Protein, Domain 2"/>
    <property type="match status" value="1"/>
</dbReference>
<feature type="domain" description="Aminoacyl-transfer RNA synthetases class-II family profile" evidence="11">
    <location>
        <begin position="25"/>
        <end position="400"/>
    </location>
</feature>
<dbReference type="NCBIfam" id="TIGR00443">
    <property type="entry name" value="hisZ_biosyn_reg"/>
    <property type="match status" value="1"/>
</dbReference>